<evidence type="ECO:0000313" key="14">
    <source>
        <dbReference type="Proteomes" id="UP001153321"/>
    </source>
</evidence>
<evidence type="ECO:0000256" key="3">
    <source>
        <dbReference type="ARBA" id="ARBA00038853"/>
    </source>
</evidence>
<organism evidence="13 14">
    <name type="scientific">Spodoptera littoralis</name>
    <name type="common">Egyptian cotton leafworm</name>
    <dbReference type="NCBI Taxonomy" id="7109"/>
    <lineage>
        <taxon>Eukaryota</taxon>
        <taxon>Metazoa</taxon>
        <taxon>Ecdysozoa</taxon>
        <taxon>Arthropoda</taxon>
        <taxon>Hexapoda</taxon>
        <taxon>Insecta</taxon>
        <taxon>Pterygota</taxon>
        <taxon>Neoptera</taxon>
        <taxon>Endopterygota</taxon>
        <taxon>Lepidoptera</taxon>
        <taxon>Glossata</taxon>
        <taxon>Ditrysia</taxon>
        <taxon>Noctuoidea</taxon>
        <taxon>Noctuidae</taxon>
        <taxon>Amphipyrinae</taxon>
        <taxon>Spodoptera</taxon>
    </lineage>
</organism>
<evidence type="ECO:0000259" key="11">
    <source>
        <dbReference type="Pfam" id="PF01408"/>
    </source>
</evidence>
<evidence type="ECO:0000256" key="6">
    <source>
        <dbReference type="ARBA" id="ARBA00042926"/>
    </source>
</evidence>
<dbReference type="AlphaFoldDB" id="A0A9P0HYF2"/>
<accession>A0A9P0HYF2</accession>
<evidence type="ECO:0000256" key="5">
    <source>
        <dbReference type="ARBA" id="ARBA00040603"/>
    </source>
</evidence>
<feature type="domain" description="Gfo/Idh/MocA-like oxidoreductase N-terminal" evidence="11">
    <location>
        <begin position="6"/>
        <end position="134"/>
    </location>
</feature>
<evidence type="ECO:0000256" key="8">
    <source>
        <dbReference type="ARBA" id="ARBA00043025"/>
    </source>
</evidence>
<dbReference type="Pfam" id="PF01408">
    <property type="entry name" value="GFO_IDH_MocA"/>
    <property type="match status" value="1"/>
</dbReference>
<dbReference type="SUPFAM" id="SSF51735">
    <property type="entry name" value="NAD(P)-binding Rossmann-fold domains"/>
    <property type="match status" value="1"/>
</dbReference>
<comment type="catalytic activity">
    <reaction evidence="9">
        <text>(1R,2R)-1,2-dihydrobenzene-1,2-diol + NADP(+) = catechol + NADPH + H(+)</text>
        <dbReference type="Rhea" id="RHEA:16729"/>
        <dbReference type="ChEBI" id="CHEBI:10702"/>
        <dbReference type="ChEBI" id="CHEBI:15378"/>
        <dbReference type="ChEBI" id="CHEBI:18135"/>
        <dbReference type="ChEBI" id="CHEBI:57783"/>
        <dbReference type="ChEBI" id="CHEBI:58349"/>
        <dbReference type="EC" id="1.3.1.20"/>
    </reaction>
</comment>
<feature type="domain" description="GFO/IDH/MocA-like oxidoreductase" evidence="12">
    <location>
        <begin position="143"/>
        <end position="256"/>
    </location>
</feature>
<evidence type="ECO:0000256" key="1">
    <source>
        <dbReference type="ARBA" id="ARBA00010928"/>
    </source>
</evidence>
<dbReference type="EC" id="1.3.1.20" evidence="3"/>
<dbReference type="Pfam" id="PF22725">
    <property type="entry name" value="GFO_IDH_MocA_C3"/>
    <property type="match status" value="1"/>
</dbReference>
<dbReference type="GO" id="GO:0047837">
    <property type="term" value="F:D-xylose 1-dehydrogenase (NADP+) activity"/>
    <property type="evidence" value="ECO:0007669"/>
    <property type="project" value="UniProtKB-EC"/>
</dbReference>
<keyword evidence="14" id="KW-1185">Reference proteome</keyword>
<reference evidence="13" key="1">
    <citation type="submission" date="2022-02" db="EMBL/GenBank/DDBJ databases">
        <authorList>
            <person name="King R."/>
        </authorList>
    </citation>
    <scope>NUCLEOTIDE SEQUENCE</scope>
</reference>
<evidence type="ECO:0000259" key="12">
    <source>
        <dbReference type="Pfam" id="PF22725"/>
    </source>
</evidence>
<proteinExistence type="inferred from homology"/>
<evidence type="ECO:0000256" key="9">
    <source>
        <dbReference type="ARBA" id="ARBA00047423"/>
    </source>
</evidence>
<dbReference type="SUPFAM" id="SSF55347">
    <property type="entry name" value="Glyceraldehyde-3-phosphate dehydrogenase-like, C-terminal domain"/>
    <property type="match status" value="1"/>
</dbReference>
<comment type="catalytic activity">
    <reaction evidence="10">
        <text>D-xylose + NADP(+) = D-xylono-1,5-lactone + NADPH + H(+)</text>
        <dbReference type="Rhea" id="RHEA:22000"/>
        <dbReference type="ChEBI" id="CHEBI:15378"/>
        <dbReference type="ChEBI" id="CHEBI:15867"/>
        <dbReference type="ChEBI" id="CHEBI:53455"/>
        <dbReference type="ChEBI" id="CHEBI:57783"/>
        <dbReference type="ChEBI" id="CHEBI:58349"/>
        <dbReference type="EC" id="1.1.1.179"/>
    </reaction>
</comment>
<dbReference type="Proteomes" id="UP001153321">
    <property type="component" value="Chromosome 14"/>
</dbReference>
<dbReference type="EC" id="1.1.1.179" evidence="4"/>
<protein>
    <recommendedName>
        <fullName evidence="5">Trans-1,2-dihydrobenzene-1,2-diol dehydrogenase</fullName>
        <ecNumber evidence="4">1.1.1.179</ecNumber>
        <ecNumber evidence="3">1.3.1.20</ecNumber>
    </recommendedName>
    <alternativeName>
        <fullName evidence="8">D-xylose 1-dehydrogenase</fullName>
    </alternativeName>
    <alternativeName>
        <fullName evidence="7">D-xylose-NADP dehydrogenase</fullName>
    </alternativeName>
    <alternativeName>
        <fullName evidence="6">Dimeric dihydrodiol dehydrogenase</fullName>
    </alternativeName>
</protein>
<evidence type="ECO:0000256" key="2">
    <source>
        <dbReference type="ARBA" id="ARBA00023002"/>
    </source>
</evidence>
<evidence type="ECO:0000256" key="10">
    <source>
        <dbReference type="ARBA" id="ARBA00049233"/>
    </source>
</evidence>
<dbReference type="InterPro" id="IPR055170">
    <property type="entry name" value="GFO_IDH_MocA-like_dom"/>
</dbReference>
<dbReference type="GO" id="GO:0047115">
    <property type="term" value="F:trans-1,2-dihydrobenzene-1,2-diol dehydrogenase activity"/>
    <property type="evidence" value="ECO:0007669"/>
    <property type="project" value="UniProtKB-EC"/>
</dbReference>
<keyword evidence="2" id="KW-0560">Oxidoreductase</keyword>
<dbReference type="Gene3D" id="3.30.360.10">
    <property type="entry name" value="Dihydrodipicolinate Reductase, domain 2"/>
    <property type="match status" value="1"/>
</dbReference>
<dbReference type="InterPro" id="IPR050984">
    <property type="entry name" value="Gfo/Idh/MocA_domain"/>
</dbReference>
<evidence type="ECO:0000256" key="4">
    <source>
        <dbReference type="ARBA" id="ARBA00038984"/>
    </source>
</evidence>
<sequence length="343" mass="38675">MHNMTIHWGIVAAGKISNDFVNALNSSPDKGDQKIVAVAARDRERAHEFAQIHNIMLAGSYEDMARCADVGKRNFFLLDVVYIGALNPYHYELTKLYLEHGKHVLCEKPFGMSSEEVKKLVDLAKKKNLFLMEGVWSRFSPAYVEMEKAIQSGSIGEVKFVEVNFGFFSNTERIHKKEYGGSAVLDVGVYVLQFAQFVFKAIPEKLTAIGNLNEHGVDYSETIILEYKCGKRAVLNTHTQLELCNRATVYGTKGRITLEAPFHFPDKMIISTEAGNMVKEFELCTSKLPYNFQNSAGLAYEAIEVANCIRKGLKESPRMTHKESIQLAEQEDQIRQQLGVSFE</sequence>
<dbReference type="PANTHER" id="PTHR22604:SF105">
    <property type="entry name" value="TRANS-1,2-DIHYDROBENZENE-1,2-DIOL DEHYDROGENASE"/>
    <property type="match status" value="1"/>
</dbReference>
<dbReference type="InterPro" id="IPR036291">
    <property type="entry name" value="NAD(P)-bd_dom_sf"/>
</dbReference>
<evidence type="ECO:0000313" key="13">
    <source>
        <dbReference type="EMBL" id="CAH1636799.1"/>
    </source>
</evidence>
<dbReference type="Gene3D" id="3.40.50.720">
    <property type="entry name" value="NAD(P)-binding Rossmann-like Domain"/>
    <property type="match status" value="1"/>
</dbReference>
<dbReference type="GO" id="GO:0000166">
    <property type="term" value="F:nucleotide binding"/>
    <property type="evidence" value="ECO:0007669"/>
    <property type="project" value="InterPro"/>
</dbReference>
<dbReference type="EMBL" id="LR824545">
    <property type="protein sequence ID" value="CAH1636799.1"/>
    <property type="molecule type" value="Genomic_DNA"/>
</dbReference>
<comment type="similarity">
    <text evidence="1">Belongs to the Gfo/Idh/MocA family.</text>
</comment>
<name>A0A9P0HYF2_SPOLI</name>
<evidence type="ECO:0000256" key="7">
    <source>
        <dbReference type="ARBA" id="ARBA00042988"/>
    </source>
</evidence>
<gene>
    <name evidence="13" type="ORF">SPLIT_LOCUS2161</name>
</gene>
<dbReference type="PANTHER" id="PTHR22604">
    <property type="entry name" value="OXIDOREDUCTASES"/>
    <property type="match status" value="1"/>
</dbReference>
<dbReference type="InterPro" id="IPR000683">
    <property type="entry name" value="Gfo/Idh/MocA-like_OxRdtase_N"/>
</dbReference>